<dbReference type="RefSeq" id="WP_147155676.1">
    <property type="nucleotide sequence ID" value="NZ_BKAJ01000158.1"/>
</dbReference>
<dbReference type="Gene3D" id="3.40.50.1820">
    <property type="entry name" value="alpha/beta hydrolase"/>
    <property type="match status" value="1"/>
</dbReference>
<evidence type="ECO:0000256" key="4">
    <source>
        <dbReference type="PIRSR" id="PIRSR001112-1"/>
    </source>
</evidence>
<dbReference type="Pfam" id="PF06441">
    <property type="entry name" value="EHN"/>
    <property type="match status" value="1"/>
</dbReference>
<evidence type="ECO:0000313" key="6">
    <source>
        <dbReference type="EMBL" id="GEP60328.1"/>
    </source>
</evidence>
<evidence type="ECO:0000256" key="3">
    <source>
        <dbReference type="ARBA" id="ARBA00022801"/>
    </source>
</evidence>
<evidence type="ECO:0000259" key="5">
    <source>
        <dbReference type="Pfam" id="PF06441"/>
    </source>
</evidence>
<comment type="similarity">
    <text evidence="1">Belongs to the peptidase S33 family.</text>
</comment>
<feature type="active site" description="Nucleophile" evidence="4">
    <location>
        <position position="195"/>
    </location>
</feature>
<dbReference type="GO" id="GO:0004301">
    <property type="term" value="F:epoxide hydrolase activity"/>
    <property type="evidence" value="ECO:0007669"/>
    <property type="project" value="TreeGrafter"/>
</dbReference>
<evidence type="ECO:0000256" key="2">
    <source>
        <dbReference type="ARBA" id="ARBA00022797"/>
    </source>
</evidence>
<dbReference type="Proteomes" id="UP000321058">
    <property type="component" value="Unassembled WGS sequence"/>
</dbReference>
<dbReference type="OrthoDB" id="9780765at2"/>
<evidence type="ECO:0000313" key="7">
    <source>
        <dbReference type="Proteomes" id="UP000321058"/>
    </source>
</evidence>
<dbReference type="SUPFAM" id="SSF53474">
    <property type="entry name" value="alpha/beta-Hydrolases"/>
    <property type="match status" value="1"/>
</dbReference>
<dbReference type="InterPro" id="IPR016292">
    <property type="entry name" value="Epoxide_hydrolase"/>
</dbReference>
<comment type="caution">
    <text evidence="6">The sequence shown here is derived from an EMBL/GenBank/DDBJ whole genome shotgun (WGS) entry which is preliminary data.</text>
</comment>
<dbReference type="AlphaFoldDB" id="A0A512NN15"/>
<name>A0A512NN15_9HYPH</name>
<feature type="active site" description="Proton donor" evidence="4">
    <location>
        <position position="332"/>
    </location>
</feature>
<keyword evidence="2" id="KW-0058">Aromatic hydrocarbons catabolism</keyword>
<dbReference type="PANTHER" id="PTHR21661">
    <property type="entry name" value="EPOXIDE HYDROLASE 1-RELATED"/>
    <property type="match status" value="1"/>
</dbReference>
<feature type="domain" description="Epoxide hydrolase N-terminal" evidence="5">
    <location>
        <begin position="10"/>
        <end position="119"/>
    </location>
</feature>
<sequence length="416" mass="46436">MSDTRYETPEPFKVDIPERALIDLDERLRRWRAPVAIADNGSWASGTDPDFLADLVDHWRHGYDWNRCQEAINRWPNYLVDIGPQRLHFIREPGTEVEGAPRPMPLVVTHGWPGSIVEFLHIIDALAHPENHGGDPLDAFDVIVPSLPGYGFSGPPVREDGSTGPIGPRTIAGLWHTLVHEKLNYRRPYGVQGGDWGAVVSSWAAFDHPVKDEKDDWKSGVVGLHLNMMGLRPGIDVAKAELSADEKAWLAKVQGERDEKTAYQRIQATRPQTLGVALTDSPVGLAAWIVEKFCAWSDCDGDPLKRFSMDLLLDNIMVYWLTGTAGTATWLYRGVTQQKNRGLSEGQRVETPTGFAAFPADLAPPPPKEFIERGFNLRRHTMMPKGGHFAALEEPELLVDDVRAFFRPLRFGAAND</sequence>
<proteinExistence type="inferred from homology"/>
<dbReference type="PIRSF" id="PIRSF001112">
    <property type="entry name" value="Epoxide_hydrolase"/>
    <property type="match status" value="1"/>
</dbReference>
<dbReference type="EMBL" id="BKAJ01000158">
    <property type="protein sequence ID" value="GEP60328.1"/>
    <property type="molecule type" value="Genomic_DNA"/>
</dbReference>
<keyword evidence="3 6" id="KW-0378">Hydrolase</keyword>
<keyword evidence="7" id="KW-1185">Reference proteome</keyword>
<dbReference type="InterPro" id="IPR029058">
    <property type="entry name" value="AB_hydrolase_fold"/>
</dbReference>
<feature type="active site" description="Proton acceptor" evidence="4">
    <location>
        <position position="388"/>
    </location>
</feature>
<dbReference type="InterPro" id="IPR010497">
    <property type="entry name" value="Epoxide_hydro_N"/>
</dbReference>
<dbReference type="GO" id="GO:0097176">
    <property type="term" value="P:epoxide metabolic process"/>
    <property type="evidence" value="ECO:0007669"/>
    <property type="project" value="TreeGrafter"/>
</dbReference>
<accession>A0A512NN15</accession>
<gene>
    <name evidence="6" type="ORF">RSO01_74940</name>
</gene>
<dbReference type="InterPro" id="IPR000639">
    <property type="entry name" value="Epox_hydrolase-like"/>
</dbReference>
<evidence type="ECO:0000256" key="1">
    <source>
        <dbReference type="ARBA" id="ARBA00010088"/>
    </source>
</evidence>
<organism evidence="6 7">
    <name type="scientific">Reyranella soli</name>
    <dbReference type="NCBI Taxonomy" id="1230389"/>
    <lineage>
        <taxon>Bacteria</taxon>
        <taxon>Pseudomonadati</taxon>
        <taxon>Pseudomonadota</taxon>
        <taxon>Alphaproteobacteria</taxon>
        <taxon>Hyphomicrobiales</taxon>
        <taxon>Reyranellaceae</taxon>
        <taxon>Reyranella</taxon>
    </lineage>
</organism>
<dbReference type="PANTHER" id="PTHR21661:SF35">
    <property type="entry name" value="EPOXIDE HYDROLASE"/>
    <property type="match status" value="1"/>
</dbReference>
<dbReference type="PRINTS" id="PR00412">
    <property type="entry name" value="EPOXHYDRLASE"/>
</dbReference>
<protein>
    <submittedName>
        <fullName evidence="6">Epoxide hydrolase</fullName>
    </submittedName>
</protein>
<reference evidence="6 7" key="1">
    <citation type="submission" date="2019-07" db="EMBL/GenBank/DDBJ databases">
        <title>Whole genome shotgun sequence of Reyranella soli NBRC 108950.</title>
        <authorList>
            <person name="Hosoyama A."/>
            <person name="Uohara A."/>
            <person name="Ohji S."/>
            <person name="Ichikawa N."/>
        </authorList>
    </citation>
    <scope>NUCLEOTIDE SEQUENCE [LARGE SCALE GENOMIC DNA]</scope>
    <source>
        <strain evidence="6 7">NBRC 108950</strain>
    </source>
</reference>